<comment type="subcellular location">
    <subcellularLocation>
        <location evidence="1">Cytoplasm</location>
        <location evidence="1">Cytosol</location>
    </subcellularLocation>
</comment>
<evidence type="ECO:0000256" key="2">
    <source>
        <dbReference type="ARBA" id="ARBA00007878"/>
    </source>
</evidence>
<evidence type="ECO:0000256" key="9">
    <source>
        <dbReference type="SAM" id="MobiDB-lite"/>
    </source>
</evidence>
<evidence type="ECO:0000256" key="8">
    <source>
        <dbReference type="ARBA" id="ARBA00046432"/>
    </source>
</evidence>
<dbReference type="SUPFAM" id="SSF48371">
    <property type="entry name" value="ARM repeat"/>
    <property type="match status" value="1"/>
</dbReference>
<feature type="compositionally biased region" description="Acidic residues" evidence="9">
    <location>
        <begin position="496"/>
        <end position="505"/>
    </location>
</feature>
<sequence>MSAKSKSTQPKSQVELKDESLLQAVLLVDPFGTQQSWGPLVKQDDDEDEDDEDRSRKSLPWCLLPLLGTPLLLWTLDSLALGGVQQVFLFVRHDLDKIQSFLSKTIYLNPDSPISLTIIPTTAFTPGDVLREVDSRALLKTKTGDGSDIGTFILARCGYIGNLDLIKASQSFSACRKLQAGLPCLSAIMKSKPDHISSSTSTTVHLLDQSSRLLCLHTDQRKFPQSKQIQIPIQLLQQPQDLLLRADLESIGIDLCSVEVPQLFTENFDYQDVRPDFIHGILTSDLLGKTILCDIVNETNNLGSGVNWVTSVSDVKSYDRASRDIIARRAQPFVLEQARLGAPPPLTQRRGMVYIGKDVDLAPDCTIGNSTCLSPGCTISHHALIRQSYIGSSTQVESDSEITNSYVFDQVLINSNTRIRNSIIGSHVHIQSDCLIEDGCLIGNGVVIGRGSQLRGVNVSLTGPNGSSKLEGPDSVGVVWPNSEDPTSHRIHGQDSDESESEEEKIDIRNVKYARLGTTRQNSFLVSPSSSTTSLSSLSSNASSSISTQIQNISLIGEMGSTKDFFIECVRSLERAFEEDHTVDNATIELKTLRMASNVAQSKVRSVVLKQVCQLVHKNPHKLQKWGRLIRNLLSVEEDLQEMQDVLLDLQEWCAENLQEDKAKFFSKLLQYFYNEDIVGEEGIIKWFRSALSKQAGGAEGLKLREIGGKFLQMLMDAEEESDSDEE</sequence>
<dbReference type="GO" id="GO:0031369">
    <property type="term" value="F:translation initiation factor binding"/>
    <property type="evidence" value="ECO:0007669"/>
    <property type="project" value="InterPro"/>
</dbReference>
<keyword evidence="5" id="KW-0648">Protein biosynthesis</keyword>
<keyword evidence="12" id="KW-1185">Reference proteome</keyword>
<comment type="similarity">
    <text evidence="2">Belongs to the eIF-2B gamma/epsilon subunits family.</text>
</comment>
<evidence type="ECO:0000256" key="1">
    <source>
        <dbReference type="ARBA" id="ARBA00004514"/>
    </source>
</evidence>
<keyword evidence="4" id="KW-0396">Initiation factor</keyword>
<dbReference type="Gene3D" id="1.25.40.180">
    <property type="match status" value="1"/>
</dbReference>
<dbReference type="Proteomes" id="UP000765509">
    <property type="component" value="Unassembled WGS sequence"/>
</dbReference>
<dbReference type="SMART" id="SM00515">
    <property type="entry name" value="eIF5C"/>
    <property type="match status" value="1"/>
</dbReference>
<accession>A0A9Q3H1T9</accession>
<reference evidence="11" key="1">
    <citation type="submission" date="2021-03" db="EMBL/GenBank/DDBJ databases">
        <title>Draft genome sequence of rust myrtle Austropuccinia psidii MF-1, a brazilian biotype.</title>
        <authorList>
            <person name="Quecine M.C."/>
            <person name="Pachon D.M.R."/>
            <person name="Bonatelli M.L."/>
            <person name="Correr F.H."/>
            <person name="Franceschini L.M."/>
            <person name="Leite T.F."/>
            <person name="Margarido G.R.A."/>
            <person name="Almeida C.A."/>
            <person name="Ferrarezi J.A."/>
            <person name="Labate C.A."/>
        </authorList>
    </citation>
    <scope>NUCLEOTIDE SEQUENCE</scope>
    <source>
        <strain evidence="11">MF-1</strain>
    </source>
</reference>
<evidence type="ECO:0000256" key="4">
    <source>
        <dbReference type="ARBA" id="ARBA00022540"/>
    </source>
</evidence>
<dbReference type="InterPro" id="IPR056764">
    <property type="entry name" value="LbH_EIF2B3/5"/>
</dbReference>
<dbReference type="Pfam" id="PF02020">
    <property type="entry name" value="W2"/>
    <property type="match status" value="1"/>
</dbReference>
<dbReference type="InterPro" id="IPR029044">
    <property type="entry name" value="Nucleotide-diphossugar_trans"/>
</dbReference>
<evidence type="ECO:0000256" key="6">
    <source>
        <dbReference type="ARBA" id="ARBA00044144"/>
    </source>
</evidence>
<dbReference type="SUPFAM" id="SSF51161">
    <property type="entry name" value="Trimeric LpxA-like enzymes"/>
    <property type="match status" value="1"/>
</dbReference>
<evidence type="ECO:0000256" key="5">
    <source>
        <dbReference type="ARBA" id="ARBA00022917"/>
    </source>
</evidence>
<proteinExistence type="inferred from homology"/>
<gene>
    <name evidence="11" type="ORF">O181_026070</name>
</gene>
<dbReference type="Gene3D" id="2.160.10.10">
    <property type="entry name" value="Hexapeptide repeat proteins"/>
    <property type="match status" value="1"/>
</dbReference>
<feature type="region of interest" description="Disordered" evidence="9">
    <location>
        <begin position="34"/>
        <end position="54"/>
    </location>
</feature>
<evidence type="ECO:0000313" key="12">
    <source>
        <dbReference type="Proteomes" id="UP000765509"/>
    </source>
</evidence>
<dbReference type="InterPro" id="IPR003307">
    <property type="entry name" value="W2_domain"/>
</dbReference>
<dbReference type="OrthoDB" id="424572at2759"/>
<dbReference type="PANTHER" id="PTHR45887:SF1">
    <property type="entry name" value="TRANSLATION INITIATION FACTOR EIF-2B SUBUNIT EPSILON"/>
    <property type="match status" value="1"/>
</dbReference>
<name>A0A9Q3H1T9_9BASI</name>
<comment type="caution">
    <text evidence="11">The sequence shown here is derived from an EMBL/GenBank/DDBJ whole genome shotgun (WGS) entry which is preliminary data.</text>
</comment>
<organism evidence="11 12">
    <name type="scientific">Austropuccinia psidii MF-1</name>
    <dbReference type="NCBI Taxonomy" id="1389203"/>
    <lineage>
        <taxon>Eukaryota</taxon>
        <taxon>Fungi</taxon>
        <taxon>Dikarya</taxon>
        <taxon>Basidiomycota</taxon>
        <taxon>Pucciniomycotina</taxon>
        <taxon>Pucciniomycetes</taxon>
        <taxon>Pucciniales</taxon>
        <taxon>Sphaerophragmiaceae</taxon>
        <taxon>Austropuccinia</taxon>
    </lineage>
</organism>
<dbReference type="AlphaFoldDB" id="A0A9Q3H1T9"/>
<dbReference type="PANTHER" id="PTHR45887">
    <property type="entry name" value="TRANSLATION INITIATION FACTOR EIF-2B SUBUNIT EPSILON"/>
    <property type="match status" value="1"/>
</dbReference>
<keyword evidence="3" id="KW-0963">Cytoplasm</keyword>
<dbReference type="InterPro" id="IPR011004">
    <property type="entry name" value="Trimer_LpxA-like_sf"/>
</dbReference>
<dbReference type="InterPro" id="IPR016024">
    <property type="entry name" value="ARM-type_fold"/>
</dbReference>
<dbReference type="InterPro" id="IPR051956">
    <property type="entry name" value="eIF2B_epsilon"/>
</dbReference>
<dbReference type="GO" id="GO:0005851">
    <property type="term" value="C:eukaryotic translation initiation factor 2B complex"/>
    <property type="evidence" value="ECO:0007669"/>
    <property type="project" value="TreeGrafter"/>
</dbReference>
<evidence type="ECO:0000259" key="10">
    <source>
        <dbReference type="PROSITE" id="PS51363"/>
    </source>
</evidence>
<dbReference type="CDD" id="cd11558">
    <property type="entry name" value="W2_eIF2B_epsilon"/>
    <property type="match status" value="1"/>
</dbReference>
<dbReference type="Pfam" id="PF25084">
    <property type="entry name" value="LbH_EIF2B"/>
    <property type="match status" value="1"/>
</dbReference>
<protein>
    <recommendedName>
        <fullName evidence="6">Translation initiation factor eIF2B subunit epsilon</fullName>
    </recommendedName>
    <alternativeName>
        <fullName evidence="7">eIF2B GDP-GTP exchange factor subunit epsilon</fullName>
    </alternativeName>
</protein>
<dbReference type="SUPFAM" id="SSF53448">
    <property type="entry name" value="Nucleotide-diphospho-sugar transferases"/>
    <property type="match status" value="1"/>
</dbReference>
<dbReference type="Gene3D" id="3.90.550.10">
    <property type="entry name" value="Spore Coat Polysaccharide Biosynthesis Protein SpsA, Chain A"/>
    <property type="match status" value="1"/>
</dbReference>
<dbReference type="EMBL" id="AVOT02008612">
    <property type="protein sequence ID" value="MBW0486355.1"/>
    <property type="molecule type" value="Genomic_DNA"/>
</dbReference>
<comment type="subunit">
    <text evidence="8">Component of the translation initiation factor 2B (eIF2B) complex which is a heterodecamer of two sets of five different subunits: alpha, beta, gamma, delta and epsilon. Subunits alpha, beta and delta comprise a regulatory subcomplex and subunits epsilon and gamma comprise a catalytic subcomplex. Within the complex, the hexameric regulatory complex resides at the center, with the two heterodimeric catalytic subcomplexes bound on opposite sides.</text>
</comment>
<evidence type="ECO:0000256" key="7">
    <source>
        <dbReference type="ARBA" id="ARBA00044345"/>
    </source>
</evidence>
<evidence type="ECO:0000313" key="11">
    <source>
        <dbReference type="EMBL" id="MBW0486355.1"/>
    </source>
</evidence>
<dbReference type="PROSITE" id="PS51363">
    <property type="entry name" value="W2"/>
    <property type="match status" value="1"/>
</dbReference>
<evidence type="ECO:0000256" key="3">
    <source>
        <dbReference type="ARBA" id="ARBA00022490"/>
    </source>
</evidence>
<feature type="region of interest" description="Disordered" evidence="9">
    <location>
        <begin position="480"/>
        <end position="505"/>
    </location>
</feature>
<dbReference type="InterPro" id="IPR044123">
    <property type="entry name" value="W2_eIF2B_epsilon"/>
</dbReference>
<feature type="domain" description="W2" evidence="10">
    <location>
        <begin position="559"/>
        <end position="725"/>
    </location>
</feature>
<dbReference type="GO" id="GO:0003743">
    <property type="term" value="F:translation initiation factor activity"/>
    <property type="evidence" value="ECO:0007669"/>
    <property type="project" value="TreeGrafter"/>
</dbReference>
<dbReference type="GO" id="GO:0005085">
    <property type="term" value="F:guanyl-nucleotide exchange factor activity"/>
    <property type="evidence" value="ECO:0007669"/>
    <property type="project" value="InterPro"/>
</dbReference>
<feature type="compositionally biased region" description="Basic and acidic residues" evidence="9">
    <location>
        <begin position="486"/>
        <end position="495"/>
    </location>
</feature>